<dbReference type="Proteomes" id="UP000178380">
    <property type="component" value="Unassembled WGS sequence"/>
</dbReference>
<evidence type="ECO:0000259" key="1">
    <source>
        <dbReference type="Pfam" id="PF01521"/>
    </source>
</evidence>
<dbReference type="AlphaFoldDB" id="A0A1G2HYY0"/>
<sequence>MADAEDTKNDSELKITSKAAQKVTEFIKQSKKKGGYLRISIIEGGCSGKSYNFALENNRKNKDTIIEKNGAKFILDKSSYEQLKGSKIDYLESLQGSGFKIHNPNANHTCGCGSSFS</sequence>
<dbReference type="PANTHER" id="PTHR43011:SF1">
    <property type="entry name" value="IRON-SULFUR CLUSTER ASSEMBLY 2 HOMOLOG, MITOCHONDRIAL"/>
    <property type="match status" value="1"/>
</dbReference>
<gene>
    <name evidence="2" type="ORF">A3C58_03555</name>
</gene>
<dbReference type="GO" id="GO:0051539">
    <property type="term" value="F:4 iron, 4 sulfur cluster binding"/>
    <property type="evidence" value="ECO:0007669"/>
    <property type="project" value="TreeGrafter"/>
</dbReference>
<dbReference type="InterPro" id="IPR000361">
    <property type="entry name" value="ATAP_core_dom"/>
</dbReference>
<dbReference type="EMBL" id="MHOR01000003">
    <property type="protein sequence ID" value="OGZ67754.1"/>
    <property type="molecule type" value="Genomic_DNA"/>
</dbReference>
<accession>A0A1G2HYY0</accession>
<dbReference type="SUPFAM" id="SSF89360">
    <property type="entry name" value="HesB-like domain"/>
    <property type="match status" value="1"/>
</dbReference>
<protein>
    <recommendedName>
        <fullName evidence="1">Core domain-containing protein</fullName>
    </recommendedName>
</protein>
<organism evidence="2 3">
    <name type="scientific">Candidatus Staskawiczbacteria bacterium RIFCSPHIGHO2_02_FULL_34_10</name>
    <dbReference type="NCBI Taxonomy" id="1802205"/>
    <lineage>
        <taxon>Bacteria</taxon>
        <taxon>Candidatus Staskawicziibacteriota</taxon>
    </lineage>
</organism>
<evidence type="ECO:0000313" key="3">
    <source>
        <dbReference type="Proteomes" id="UP000178380"/>
    </source>
</evidence>
<dbReference type="STRING" id="1802205.A3C58_03555"/>
<dbReference type="GO" id="GO:0016226">
    <property type="term" value="P:iron-sulfur cluster assembly"/>
    <property type="evidence" value="ECO:0007669"/>
    <property type="project" value="InterPro"/>
</dbReference>
<evidence type="ECO:0000313" key="2">
    <source>
        <dbReference type="EMBL" id="OGZ67754.1"/>
    </source>
</evidence>
<dbReference type="NCBIfam" id="TIGR00049">
    <property type="entry name" value="iron-sulfur cluster assembly accessory protein"/>
    <property type="match status" value="1"/>
</dbReference>
<dbReference type="InterPro" id="IPR035903">
    <property type="entry name" value="HesB-like_dom_sf"/>
</dbReference>
<name>A0A1G2HYY0_9BACT</name>
<proteinExistence type="predicted"/>
<dbReference type="GO" id="GO:0005506">
    <property type="term" value="F:iron ion binding"/>
    <property type="evidence" value="ECO:0007669"/>
    <property type="project" value="TreeGrafter"/>
</dbReference>
<dbReference type="Gene3D" id="2.60.300.12">
    <property type="entry name" value="HesB-like domain"/>
    <property type="match status" value="1"/>
</dbReference>
<dbReference type="InterPro" id="IPR017870">
    <property type="entry name" value="FeS_cluster_insertion_CS"/>
</dbReference>
<dbReference type="Pfam" id="PF01521">
    <property type="entry name" value="Fe-S_biosyn"/>
    <property type="match status" value="1"/>
</dbReference>
<dbReference type="PANTHER" id="PTHR43011">
    <property type="entry name" value="IRON-SULFUR CLUSTER ASSEMBLY 2 HOMOLOG, MITOCHONDRIAL"/>
    <property type="match status" value="1"/>
</dbReference>
<reference evidence="2 3" key="1">
    <citation type="journal article" date="2016" name="Nat. Commun.">
        <title>Thousands of microbial genomes shed light on interconnected biogeochemical processes in an aquifer system.</title>
        <authorList>
            <person name="Anantharaman K."/>
            <person name="Brown C.T."/>
            <person name="Hug L.A."/>
            <person name="Sharon I."/>
            <person name="Castelle C.J."/>
            <person name="Probst A.J."/>
            <person name="Thomas B.C."/>
            <person name="Singh A."/>
            <person name="Wilkins M.J."/>
            <person name="Karaoz U."/>
            <person name="Brodie E.L."/>
            <person name="Williams K.H."/>
            <person name="Hubbard S.S."/>
            <person name="Banfield J.F."/>
        </authorList>
    </citation>
    <scope>NUCLEOTIDE SEQUENCE [LARGE SCALE GENOMIC DNA]</scope>
</reference>
<dbReference type="NCBIfam" id="NF010147">
    <property type="entry name" value="PRK13623.1"/>
    <property type="match status" value="1"/>
</dbReference>
<feature type="domain" description="Core" evidence="1">
    <location>
        <begin position="12"/>
        <end position="113"/>
    </location>
</feature>
<dbReference type="InterPro" id="IPR016092">
    <property type="entry name" value="ATAP"/>
</dbReference>
<dbReference type="PROSITE" id="PS01152">
    <property type="entry name" value="HESB"/>
    <property type="match status" value="1"/>
</dbReference>
<dbReference type="GO" id="GO:0051537">
    <property type="term" value="F:2 iron, 2 sulfur cluster binding"/>
    <property type="evidence" value="ECO:0007669"/>
    <property type="project" value="TreeGrafter"/>
</dbReference>
<comment type="caution">
    <text evidence="2">The sequence shown here is derived from an EMBL/GenBank/DDBJ whole genome shotgun (WGS) entry which is preliminary data.</text>
</comment>